<evidence type="ECO:0000313" key="4">
    <source>
        <dbReference type="Proteomes" id="UP001642484"/>
    </source>
</evidence>
<protein>
    <submittedName>
        <fullName evidence="3">Uncharacterized protein</fullName>
    </submittedName>
</protein>
<feature type="transmembrane region" description="Helical" evidence="2">
    <location>
        <begin position="52"/>
        <end position="75"/>
    </location>
</feature>
<keyword evidence="2" id="KW-1133">Transmembrane helix</keyword>
<proteinExistence type="predicted"/>
<accession>A0ABP0J223</accession>
<evidence type="ECO:0000313" key="3">
    <source>
        <dbReference type="EMBL" id="CAK9008416.1"/>
    </source>
</evidence>
<organism evidence="3 4">
    <name type="scientific">Durusdinium trenchii</name>
    <dbReference type="NCBI Taxonomy" id="1381693"/>
    <lineage>
        <taxon>Eukaryota</taxon>
        <taxon>Sar</taxon>
        <taxon>Alveolata</taxon>
        <taxon>Dinophyceae</taxon>
        <taxon>Suessiales</taxon>
        <taxon>Symbiodiniaceae</taxon>
        <taxon>Durusdinium</taxon>
    </lineage>
</organism>
<feature type="transmembrane region" description="Helical" evidence="2">
    <location>
        <begin position="631"/>
        <end position="649"/>
    </location>
</feature>
<feature type="transmembrane region" description="Helical" evidence="2">
    <location>
        <begin position="161"/>
        <end position="180"/>
    </location>
</feature>
<feature type="transmembrane region" description="Helical" evidence="2">
    <location>
        <begin position="250"/>
        <end position="271"/>
    </location>
</feature>
<evidence type="ECO:0000256" key="1">
    <source>
        <dbReference type="SAM" id="MobiDB-lite"/>
    </source>
</evidence>
<dbReference type="EMBL" id="CAXAMN010004247">
    <property type="protein sequence ID" value="CAK9008416.1"/>
    <property type="molecule type" value="Genomic_DNA"/>
</dbReference>
<sequence>MPAVEEESANSGRTLLLACCDTGEVDEKLKLLKSTVGRQAKGTIKYMDQNKIFMGHLSLALSTATLVVMFGLPLFSSHLRTIVFGDHRCDPAAHGLYLLKEEDGTEPTLTKVKDLSSLEVSDYMNIVDCGFIPSSYKGYWPNVVQFCFFSILTNTGTTVQLTLQGFFGTFLATLNVWVLYQIFPLGSQMECPGGAETCDPIEMVYKDPNYIPAVVWAEAILFALFWLVSKAPKNMVMFLASYHVYFISKFLNPAVSGLTGSLPMGFLGLYWDSEPTIINMTSLLGGVLAIVGTLIPKPLLNTKALQENALTAVEGMTDAWEKAIDYFIGDTQQAVRFSVASKMDAVKGSFDRTEDSINGAWFEHFDIGHFGVARELFRLFVEAGHGMNKLLAIAKTALVREKFDGNHKEFCSGVGKDMKELNEATTDLFMLCCRCCVDGHLSREEKEELNEKLSVVKGKEKDLARSYRETMKNQPYVSEDLSNENCFVYGFAAYVRTVVELANDLPDLAAKKETSKCKNFWGGICGMIADMFSCDLLLQADNLKFSIVNFLPILVTFLIAYFADADNENHIFVSHAPLMPGTLALIITASYGSTFKGNIDRLVGLVLGNVIPLLVLAVVFSFSCESWMRTAAQMILVFLYFLTFSYVYYSSKTWGFVGCALCGFGAYPLMVSCEAGEGAAGSFNYHMRSNYKVIAQTTVAVLIRMFIETALLDKAPRDLAVDQLKDLLESVEDAYEEFFEGDFEGMKEKYDQVQKMLASCETYYADTSPQLEFAPGPRLPFKHKFFGDVQAQLKVAISELGVLAIGAGDWTKAQVGEEKSSMRQAQEQEEAKHRHPGHVPKSAIPPLHGIMSRQSNFSLMQKDILQTTKLVFDTVLALLKQEKEEGLAELKDSFKKLSGMSGMLDLEDAPGFYTQVNHHMSGQLESLKPGDSLVDDMQARLTVVVGALKSTTAALGEIGVLCLKENIY</sequence>
<feature type="transmembrane region" description="Helical" evidence="2">
    <location>
        <begin position="210"/>
        <end position="229"/>
    </location>
</feature>
<comment type="caution">
    <text evidence="3">The sequence shown here is derived from an EMBL/GenBank/DDBJ whole genome shotgun (WGS) entry which is preliminary data.</text>
</comment>
<feature type="transmembrane region" description="Helical" evidence="2">
    <location>
        <begin position="570"/>
        <end position="591"/>
    </location>
</feature>
<keyword evidence="4" id="KW-1185">Reference proteome</keyword>
<reference evidence="3 4" key="1">
    <citation type="submission" date="2024-02" db="EMBL/GenBank/DDBJ databases">
        <authorList>
            <person name="Chen Y."/>
            <person name="Shah S."/>
            <person name="Dougan E. K."/>
            <person name="Thang M."/>
            <person name="Chan C."/>
        </authorList>
    </citation>
    <scope>NUCLEOTIDE SEQUENCE [LARGE SCALE GENOMIC DNA]</scope>
</reference>
<gene>
    <name evidence="3" type="ORF">CCMP2556_LOCUS9237</name>
</gene>
<name>A0ABP0J223_9DINO</name>
<evidence type="ECO:0000256" key="2">
    <source>
        <dbReference type="SAM" id="Phobius"/>
    </source>
</evidence>
<dbReference type="Proteomes" id="UP001642484">
    <property type="component" value="Unassembled WGS sequence"/>
</dbReference>
<feature type="transmembrane region" description="Helical" evidence="2">
    <location>
        <begin position="603"/>
        <end position="624"/>
    </location>
</feature>
<feature type="transmembrane region" description="Helical" evidence="2">
    <location>
        <begin position="545"/>
        <end position="563"/>
    </location>
</feature>
<feature type="region of interest" description="Disordered" evidence="1">
    <location>
        <begin position="816"/>
        <end position="845"/>
    </location>
</feature>
<keyword evidence="2" id="KW-0472">Membrane</keyword>
<keyword evidence="2" id="KW-0812">Transmembrane</keyword>
<feature type="transmembrane region" description="Helical" evidence="2">
    <location>
        <begin position="277"/>
        <end position="295"/>
    </location>
</feature>